<dbReference type="PROSITE" id="PS50835">
    <property type="entry name" value="IG_LIKE"/>
    <property type="match status" value="3"/>
</dbReference>
<feature type="domain" description="Caspase family p20" evidence="1">
    <location>
        <begin position="391"/>
        <end position="518"/>
    </location>
</feature>
<evidence type="ECO:0008006" key="5">
    <source>
        <dbReference type="Google" id="ProtNLM"/>
    </source>
</evidence>
<dbReference type="Gene3D" id="2.60.40.10">
    <property type="entry name" value="Immunoglobulins"/>
    <property type="match status" value="3"/>
</dbReference>
<dbReference type="PROSITE" id="PS50208">
    <property type="entry name" value="CASPASE_P20"/>
    <property type="match status" value="1"/>
</dbReference>
<dbReference type="SUPFAM" id="SSF52129">
    <property type="entry name" value="Caspase-like"/>
    <property type="match status" value="1"/>
</dbReference>
<feature type="domain" description="Ig-like" evidence="2">
    <location>
        <begin position="293"/>
        <end position="368"/>
    </location>
</feature>
<dbReference type="InterPro" id="IPR001309">
    <property type="entry name" value="Pept_C14_p20"/>
</dbReference>
<dbReference type="Proteomes" id="UP001347796">
    <property type="component" value="Unassembled WGS sequence"/>
</dbReference>
<dbReference type="Pfam" id="PF18703">
    <property type="entry name" value="MALT1_Ig"/>
    <property type="match status" value="1"/>
</dbReference>
<dbReference type="InterPro" id="IPR029030">
    <property type="entry name" value="Caspase-like_dom_sf"/>
</dbReference>
<evidence type="ECO:0000259" key="2">
    <source>
        <dbReference type="PROSITE" id="PS50835"/>
    </source>
</evidence>
<dbReference type="InterPro" id="IPR003599">
    <property type="entry name" value="Ig_sub"/>
</dbReference>
<dbReference type="InterPro" id="IPR013783">
    <property type="entry name" value="Ig-like_fold"/>
</dbReference>
<dbReference type="PANTHER" id="PTHR22576">
    <property type="entry name" value="MUCOSA ASSOCIATED LYMPHOID TISSUE LYMPHOMA TRANSLOCATION PROTEIN 1/PARACASPASE"/>
    <property type="match status" value="1"/>
</dbReference>
<dbReference type="SUPFAM" id="SSF48726">
    <property type="entry name" value="Immunoglobulin"/>
    <property type="match status" value="3"/>
</dbReference>
<dbReference type="Gene3D" id="1.10.533.10">
    <property type="entry name" value="Death Domain, Fas"/>
    <property type="match status" value="1"/>
</dbReference>
<evidence type="ECO:0000259" key="1">
    <source>
        <dbReference type="PROSITE" id="PS50208"/>
    </source>
</evidence>
<keyword evidence="4" id="KW-1185">Reference proteome</keyword>
<dbReference type="InterPro" id="IPR011029">
    <property type="entry name" value="DEATH-like_dom_sf"/>
</dbReference>
<evidence type="ECO:0000313" key="4">
    <source>
        <dbReference type="Proteomes" id="UP001347796"/>
    </source>
</evidence>
<dbReference type="PANTHER" id="PTHR22576:SF37">
    <property type="entry name" value="MUCOSA-ASSOCIATED LYMPHOID TISSUE LYMPHOMA TRANSLOCATION PROTEIN 1"/>
    <property type="match status" value="1"/>
</dbReference>
<dbReference type="Gene3D" id="3.40.50.1460">
    <property type="match status" value="1"/>
</dbReference>
<dbReference type="EMBL" id="JAZGQO010000001">
    <property type="protein sequence ID" value="KAK6195280.1"/>
    <property type="molecule type" value="Genomic_DNA"/>
</dbReference>
<accession>A0AAN8QAD1</accession>
<dbReference type="GO" id="GO:0004197">
    <property type="term" value="F:cysteine-type endopeptidase activity"/>
    <property type="evidence" value="ECO:0007669"/>
    <property type="project" value="InterPro"/>
</dbReference>
<gene>
    <name evidence="3" type="ORF">SNE40_000744</name>
</gene>
<dbReference type="InterPro" id="IPR036179">
    <property type="entry name" value="Ig-like_dom_sf"/>
</dbReference>
<dbReference type="Pfam" id="PF00656">
    <property type="entry name" value="Peptidase_C14"/>
    <property type="match status" value="1"/>
</dbReference>
<dbReference type="SMART" id="SM00408">
    <property type="entry name" value="IGc2"/>
    <property type="match status" value="3"/>
</dbReference>
<name>A0AAN8QAD1_PATCE</name>
<feature type="domain" description="Ig-like" evidence="2">
    <location>
        <begin position="87"/>
        <end position="163"/>
    </location>
</feature>
<sequence length="778" mass="88056">MLNLRRQLETGPNDKNWRAFAARLRRPYMFSQVEVEKIALLIHSSKSPVDQLILELGGKGFCVKDLAEILLEMKMEKTLFELVEYIPIKIVKQPASYIEVGENKTIKLSVEAFGLPFPRYQWFKGDDEVPGAMEATLQIDDIRDEDEGIYCCRLHNSRDPALVKFTTESEVKVHLKHNLKLTNSDEDDLGKGGSVCLHHHIINHPRSMSVLLGSSFTLVCEVSGNQPVQYIWYHNQEFFTETSSPYLQVDNATEYHNGHFHCVVKSSFFEVKSKKATINVTVHRNSISKAISPEIITQPKSCIVAMGGVALFCCEAKGSRPINYQWFKDGEVLPGSITSEYKISNIMSVQQEGLYQCLVSNRYATKLSQGAFLKINTCLNEPVLSPDHTATDKVALLIGNYEYRCERRLNAPKADISNLSEIFSNLNFKVVSLLNLTLIEMKNAVDNFCELLGPGVYGVFYFCGHGFEENKSCYLVPEDAPTGYVTSHCLSVDYVQSKMQKQETEVSCLILDVCRTANKVTCPEVSVPDYISMEPSLNTVICYATSCGQLAFENANNGLLVLSLQKFLYTRISIEEVFAKVREDFGISSNIFPKGKIQNPEVKSNLKHPGRSFCDEIQYTGHTQAYTRRQLDWERCLLKPDDTEFVANPQELGIILQLNFQTEFSNVLTVFITVKNPGITQNCIAYIGKHPNTISLMGDPTEVTSDGTFRKTKNTLQDIQKIKDKLVITIYIKYSLDGKNYQSEDTLVVLDYPLVAKLQLWRDMKLPCRREPTEQEDN</sequence>
<dbReference type="InterPro" id="IPR003598">
    <property type="entry name" value="Ig_sub2"/>
</dbReference>
<reference evidence="3 4" key="1">
    <citation type="submission" date="2024-01" db="EMBL/GenBank/DDBJ databases">
        <title>The genome of the rayed Mediterranean limpet Patella caerulea (Linnaeus, 1758).</title>
        <authorList>
            <person name="Anh-Thu Weber A."/>
            <person name="Halstead-Nussloch G."/>
        </authorList>
    </citation>
    <scope>NUCLEOTIDE SEQUENCE [LARGE SCALE GENOMIC DNA]</scope>
    <source>
        <strain evidence="3">AATW-2023a</strain>
        <tissue evidence="3">Whole specimen</tissue>
    </source>
</reference>
<protein>
    <recommendedName>
        <fullName evidence="5">Mucosa-associated lymphoid tissue lymphoma translocation protein 1</fullName>
    </recommendedName>
</protein>
<dbReference type="InterPro" id="IPR033540">
    <property type="entry name" value="MALT1_IG-like_dom_sf"/>
</dbReference>
<dbReference type="InterPro" id="IPR052039">
    <property type="entry name" value="Caspase-related_regulators"/>
</dbReference>
<dbReference type="Gene3D" id="2.60.40.3360">
    <property type="match status" value="1"/>
</dbReference>
<dbReference type="InterPro" id="IPR007110">
    <property type="entry name" value="Ig-like_dom"/>
</dbReference>
<dbReference type="SUPFAM" id="SSF47986">
    <property type="entry name" value="DEATH domain"/>
    <property type="match status" value="1"/>
</dbReference>
<evidence type="ECO:0000313" key="3">
    <source>
        <dbReference type="EMBL" id="KAK6195280.1"/>
    </source>
</evidence>
<dbReference type="Pfam" id="PF13895">
    <property type="entry name" value="Ig_2"/>
    <property type="match status" value="1"/>
</dbReference>
<organism evidence="3 4">
    <name type="scientific">Patella caerulea</name>
    <name type="common">Rayed Mediterranean limpet</name>
    <dbReference type="NCBI Taxonomy" id="87958"/>
    <lineage>
        <taxon>Eukaryota</taxon>
        <taxon>Metazoa</taxon>
        <taxon>Spiralia</taxon>
        <taxon>Lophotrochozoa</taxon>
        <taxon>Mollusca</taxon>
        <taxon>Gastropoda</taxon>
        <taxon>Patellogastropoda</taxon>
        <taxon>Patelloidea</taxon>
        <taxon>Patellidae</taxon>
        <taxon>Patella</taxon>
    </lineage>
</organism>
<dbReference type="InterPro" id="IPR041077">
    <property type="entry name" value="MALT1_Ig"/>
</dbReference>
<feature type="domain" description="Ig-like" evidence="2">
    <location>
        <begin position="199"/>
        <end position="281"/>
    </location>
</feature>
<proteinExistence type="predicted"/>
<dbReference type="InterPro" id="IPR011600">
    <property type="entry name" value="Pept_C14_caspase"/>
</dbReference>
<dbReference type="CDD" id="cd00096">
    <property type="entry name" value="Ig"/>
    <property type="match status" value="1"/>
</dbReference>
<dbReference type="GO" id="GO:0006508">
    <property type="term" value="P:proteolysis"/>
    <property type="evidence" value="ECO:0007669"/>
    <property type="project" value="InterPro"/>
</dbReference>
<dbReference type="SMART" id="SM00409">
    <property type="entry name" value="IG"/>
    <property type="match status" value="3"/>
</dbReference>
<dbReference type="Pfam" id="PF13927">
    <property type="entry name" value="Ig_3"/>
    <property type="match status" value="2"/>
</dbReference>
<comment type="caution">
    <text evidence="3">The sequence shown here is derived from an EMBL/GenBank/DDBJ whole genome shotgun (WGS) entry which is preliminary data.</text>
</comment>
<dbReference type="AlphaFoldDB" id="A0AAN8QAD1"/>